<comment type="function">
    <text evidence="9">Nucleoside triphosphate pyrophosphatase that hydrolyzes dTTP and UTP. May have a dual role in cell division arrest and in preventing the incorporation of modified nucleotides into cellular nucleic acids.</text>
</comment>
<comment type="subcellular location">
    <subcellularLocation>
        <location evidence="2 9">Cytoplasm</location>
    </subcellularLocation>
</comment>
<feature type="site" description="Important for substrate specificity" evidence="9">
    <location>
        <position position="149"/>
    </location>
</feature>
<dbReference type="EC" id="3.6.1.9" evidence="9"/>
<comment type="similarity">
    <text evidence="8">Belongs to the Maf family. YceF subfamily.</text>
</comment>
<accession>A0A1N7NKR2</accession>
<dbReference type="GO" id="GO:0009117">
    <property type="term" value="P:nucleotide metabolic process"/>
    <property type="evidence" value="ECO:0007669"/>
    <property type="project" value="UniProtKB-KW"/>
</dbReference>
<dbReference type="HAMAP" id="MF_00528">
    <property type="entry name" value="Maf"/>
    <property type="match status" value="1"/>
</dbReference>
<evidence type="ECO:0000256" key="9">
    <source>
        <dbReference type="HAMAP-Rule" id="MF_00528"/>
    </source>
</evidence>
<dbReference type="GO" id="GO:0005737">
    <property type="term" value="C:cytoplasm"/>
    <property type="evidence" value="ECO:0007669"/>
    <property type="project" value="UniProtKB-SubCell"/>
</dbReference>
<evidence type="ECO:0000256" key="4">
    <source>
        <dbReference type="ARBA" id="ARBA00022801"/>
    </source>
</evidence>
<dbReference type="PIRSF" id="PIRSF006305">
    <property type="entry name" value="Maf"/>
    <property type="match status" value="1"/>
</dbReference>
<dbReference type="GO" id="GO:0036218">
    <property type="term" value="F:dTTP diphosphatase activity"/>
    <property type="evidence" value="ECO:0007669"/>
    <property type="project" value="RHEA"/>
</dbReference>
<evidence type="ECO:0000256" key="2">
    <source>
        <dbReference type="ARBA" id="ARBA00004496"/>
    </source>
</evidence>
<dbReference type="SUPFAM" id="SSF52972">
    <property type="entry name" value="ITPase-like"/>
    <property type="match status" value="1"/>
</dbReference>
<name>A0A1N7NKR2_9GAMM</name>
<dbReference type="RefSeq" id="WP_076516390.1">
    <property type="nucleotide sequence ID" value="NZ_FTOH01000007.1"/>
</dbReference>
<sequence>MILASSSPRRRELLTQIGVHFRIQAADIDETPLADEGAVAYVERMALEKARKVAEEHPQEVVLGSDTSVIFSGEILGKPVNNREAEETLQRLSGQTHQVLSAVAVVKGDREKVISVATEVTFRSLSDEEIARYVATGEPADKAGSYGIQGMGAILVAGISGSYSNVVGLPLTETAALLNEFDVPVWHTEEL</sequence>
<evidence type="ECO:0000256" key="7">
    <source>
        <dbReference type="ARBA" id="ARBA00053369"/>
    </source>
</evidence>
<keyword evidence="3 9" id="KW-0963">Cytoplasm</keyword>
<comment type="catalytic activity">
    <reaction evidence="6">
        <text>N(7)-methyl-GTP + H2O = N(7)-methyl-GMP + diphosphate + H(+)</text>
        <dbReference type="Rhea" id="RHEA:58744"/>
        <dbReference type="ChEBI" id="CHEBI:15377"/>
        <dbReference type="ChEBI" id="CHEBI:15378"/>
        <dbReference type="ChEBI" id="CHEBI:33019"/>
        <dbReference type="ChEBI" id="CHEBI:58285"/>
        <dbReference type="ChEBI" id="CHEBI:87133"/>
    </reaction>
</comment>
<keyword evidence="11" id="KW-1185">Reference proteome</keyword>
<proteinExistence type="inferred from homology"/>
<dbReference type="FunFam" id="3.90.950.10:FF:000005">
    <property type="entry name" value="7-methyl-GTP pyrophosphatase"/>
    <property type="match status" value="1"/>
</dbReference>
<organism evidence="10 11">
    <name type="scientific">Thalassolituus maritimus</name>
    <dbReference type="NCBI Taxonomy" id="484498"/>
    <lineage>
        <taxon>Bacteria</taxon>
        <taxon>Pseudomonadati</taxon>
        <taxon>Pseudomonadota</taxon>
        <taxon>Gammaproteobacteria</taxon>
        <taxon>Oceanospirillales</taxon>
        <taxon>Oceanospirillaceae</taxon>
        <taxon>Thalassolituus</taxon>
    </lineage>
</organism>
<dbReference type="Proteomes" id="UP000185639">
    <property type="component" value="Unassembled WGS sequence"/>
</dbReference>
<dbReference type="NCBIfam" id="TIGR00172">
    <property type="entry name" value="maf"/>
    <property type="match status" value="1"/>
</dbReference>
<comment type="caution">
    <text evidence="9">Lacks conserved residue(s) required for the propagation of feature annotation.</text>
</comment>
<dbReference type="Gene3D" id="3.90.950.10">
    <property type="match status" value="1"/>
</dbReference>
<evidence type="ECO:0000256" key="3">
    <source>
        <dbReference type="ARBA" id="ARBA00022490"/>
    </source>
</evidence>
<comment type="similarity">
    <text evidence="9">Belongs to the Maf family. YhdE subfamily.</text>
</comment>
<feature type="site" description="Important for substrate specificity" evidence="9">
    <location>
        <position position="67"/>
    </location>
</feature>
<evidence type="ECO:0000313" key="11">
    <source>
        <dbReference type="Proteomes" id="UP000185639"/>
    </source>
</evidence>
<evidence type="ECO:0000313" key="10">
    <source>
        <dbReference type="EMBL" id="SIS98860.1"/>
    </source>
</evidence>
<comment type="catalytic activity">
    <reaction evidence="9">
        <text>dTTP + H2O = dTMP + diphosphate + H(+)</text>
        <dbReference type="Rhea" id="RHEA:28534"/>
        <dbReference type="ChEBI" id="CHEBI:15377"/>
        <dbReference type="ChEBI" id="CHEBI:15378"/>
        <dbReference type="ChEBI" id="CHEBI:33019"/>
        <dbReference type="ChEBI" id="CHEBI:37568"/>
        <dbReference type="ChEBI" id="CHEBI:63528"/>
        <dbReference type="EC" id="3.6.1.9"/>
    </reaction>
</comment>
<evidence type="ECO:0000256" key="8">
    <source>
        <dbReference type="ARBA" id="ARBA00060749"/>
    </source>
</evidence>
<dbReference type="AlphaFoldDB" id="A0A1N7NKR2"/>
<comment type="catalytic activity">
    <reaction evidence="9">
        <text>UTP + H2O = UMP + diphosphate + H(+)</text>
        <dbReference type="Rhea" id="RHEA:29395"/>
        <dbReference type="ChEBI" id="CHEBI:15377"/>
        <dbReference type="ChEBI" id="CHEBI:15378"/>
        <dbReference type="ChEBI" id="CHEBI:33019"/>
        <dbReference type="ChEBI" id="CHEBI:46398"/>
        <dbReference type="ChEBI" id="CHEBI:57865"/>
        <dbReference type="EC" id="3.6.1.9"/>
    </reaction>
</comment>
<keyword evidence="5 9" id="KW-0546">Nucleotide metabolism</keyword>
<feature type="site" description="Important for substrate specificity" evidence="9">
    <location>
        <position position="9"/>
    </location>
</feature>
<dbReference type="PANTHER" id="PTHR43213">
    <property type="entry name" value="BIFUNCTIONAL DTTP/UTP PYROPHOSPHATASE/METHYLTRANSFERASE PROTEIN-RELATED"/>
    <property type="match status" value="1"/>
</dbReference>
<dbReference type="InterPro" id="IPR003697">
    <property type="entry name" value="Maf-like"/>
</dbReference>
<dbReference type="GO" id="GO:0036221">
    <property type="term" value="F:UTP diphosphatase activity"/>
    <property type="evidence" value="ECO:0007669"/>
    <property type="project" value="RHEA"/>
</dbReference>
<comment type="cofactor">
    <cofactor evidence="1 9">
        <name>a divalent metal cation</name>
        <dbReference type="ChEBI" id="CHEBI:60240"/>
    </cofactor>
</comment>
<dbReference type="STRING" id="484498.SAMN05421686_10787"/>
<dbReference type="OrthoDB" id="9807767at2"/>
<evidence type="ECO:0000256" key="5">
    <source>
        <dbReference type="ARBA" id="ARBA00023080"/>
    </source>
</evidence>
<feature type="active site" description="Proton acceptor" evidence="9">
    <location>
        <position position="66"/>
    </location>
</feature>
<protein>
    <recommendedName>
        <fullName evidence="9">dTTP/UTP pyrophosphatase</fullName>
        <shortName evidence="9">dTTPase/UTPase</shortName>
        <ecNumber evidence="9">3.6.1.9</ecNumber>
    </recommendedName>
    <alternativeName>
        <fullName evidence="9">Nucleoside triphosphate pyrophosphatase</fullName>
    </alternativeName>
    <alternativeName>
        <fullName evidence="9">Nucleotide pyrophosphatase</fullName>
        <shortName evidence="9">Nucleotide PPase</shortName>
    </alternativeName>
</protein>
<evidence type="ECO:0000256" key="6">
    <source>
        <dbReference type="ARBA" id="ARBA00050213"/>
    </source>
</evidence>
<gene>
    <name evidence="10" type="ORF">SAMN05421686_10787</name>
</gene>
<comment type="function">
    <text evidence="7">Nucleoside triphosphate pyrophosphatase that hydrolyzes 7-methyl-GTP (m(7)GTP). May have a dual role in cell division arrest and in preventing the incorporation of modified nucleotides into cellular nucleic acids.</text>
</comment>
<keyword evidence="4 9" id="KW-0378">Hydrolase</keyword>
<dbReference type="InterPro" id="IPR029001">
    <property type="entry name" value="ITPase-like_fam"/>
</dbReference>
<dbReference type="CDD" id="cd00555">
    <property type="entry name" value="Maf"/>
    <property type="match status" value="1"/>
</dbReference>
<dbReference type="EMBL" id="FTOH01000007">
    <property type="protein sequence ID" value="SIS98860.1"/>
    <property type="molecule type" value="Genomic_DNA"/>
</dbReference>
<dbReference type="Pfam" id="PF02545">
    <property type="entry name" value="Maf"/>
    <property type="match status" value="1"/>
</dbReference>
<evidence type="ECO:0000256" key="1">
    <source>
        <dbReference type="ARBA" id="ARBA00001968"/>
    </source>
</evidence>
<reference evidence="11" key="1">
    <citation type="submission" date="2017-01" db="EMBL/GenBank/DDBJ databases">
        <authorList>
            <person name="Varghese N."/>
            <person name="Submissions S."/>
        </authorList>
    </citation>
    <scope>NUCLEOTIDE SEQUENCE [LARGE SCALE GENOMIC DNA]</scope>
    <source>
        <strain evidence="11">DSM 24913</strain>
    </source>
</reference>
<dbReference type="PANTHER" id="PTHR43213:SF5">
    <property type="entry name" value="BIFUNCTIONAL DTTP_UTP PYROPHOSPHATASE_METHYLTRANSFERASE PROTEIN-RELATED"/>
    <property type="match status" value="1"/>
</dbReference>